<keyword evidence="3" id="KW-1185">Reference proteome</keyword>
<dbReference type="EMBL" id="AAZO01007393">
    <property type="status" value="NOT_ANNOTATED_CDS"/>
    <property type="molecule type" value="Genomic_DNA"/>
</dbReference>
<sequence>MNDNMKKYSFHILHIESNLVRNNSFCMYNRRARHRIMPYYMPNGRLVIVDNNNDRLHERTHTKSENSDTGRDNNELCDDYDNFVSPVCGLFRSKSLENINTSKKGQMGCCIF</sequence>
<dbReference type="EnsemblMetazoa" id="PHUM604470-RA">
    <property type="protein sequence ID" value="PHUM604470-PA"/>
    <property type="gene ID" value="PHUM604470"/>
</dbReference>
<evidence type="ECO:0000313" key="2">
    <source>
        <dbReference type="EnsemblMetazoa" id="PHUM604470-PA"/>
    </source>
</evidence>
<name>E0W3G0_PEDHC</name>
<dbReference type="EMBL" id="DS235882">
    <property type="protein sequence ID" value="EEB20166.1"/>
    <property type="molecule type" value="Genomic_DNA"/>
</dbReference>
<dbReference type="GeneID" id="8237045"/>
<protein>
    <submittedName>
        <fullName evidence="1 2">Uncharacterized protein</fullName>
    </submittedName>
</protein>
<proteinExistence type="predicted"/>
<dbReference type="AlphaFoldDB" id="E0W3G0"/>
<dbReference type="KEGG" id="phu:Phum_PHUM604470"/>
<reference evidence="1" key="1">
    <citation type="submission" date="2007-04" db="EMBL/GenBank/DDBJ databases">
        <title>Annotation of Pediculus humanus corporis strain USDA.</title>
        <authorList>
            <person name="Kirkness E."/>
            <person name="Hannick L."/>
            <person name="Hass B."/>
            <person name="Bruggner R."/>
            <person name="Lawson D."/>
            <person name="Bidwell S."/>
            <person name="Joardar V."/>
            <person name="Caler E."/>
            <person name="Walenz B."/>
            <person name="Inman J."/>
            <person name="Schobel S."/>
            <person name="Galinsky K."/>
            <person name="Amedeo P."/>
            <person name="Strausberg R."/>
        </authorList>
    </citation>
    <scope>NUCLEOTIDE SEQUENCE</scope>
    <source>
        <strain evidence="1">USDA</strain>
    </source>
</reference>
<dbReference type="InParanoid" id="E0W3G0"/>
<dbReference type="HOGENOM" id="CLU_2148860_0_0_1"/>
<organism>
    <name type="scientific">Pediculus humanus subsp. corporis</name>
    <name type="common">Body louse</name>
    <dbReference type="NCBI Taxonomy" id="121224"/>
    <lineage>
        <taxon>Eukaryota</taxon>
        <taxon>Metazoa</taxon>
        <taxon>Ecdysozoa</taxon>
        <taxon>Arthropoda</taxon>
        <taxon>Hexapoda</taxon>
        <taxon>Insecta</taxon>
        <taxon>Pterygota</taxon>
        <taxon>Neoptera</taxon>
        <taxon>Paraneoptera</taxon>
        <taxon>Psocodea</taxon>
        <taxon>Troctomorpha</taxon>
        <taxon>Phthiraptera</taxon>
        <taxon>Anoplura</taxon>
        <taxon>Pediculidae</taxon>
        <taxon>Pediculus</taxon>
    </lineage>
</organism>
<reference evidence="1" key="2">
    <citation type="submission" date="2007-04" db="EMBL/GenBank/DDBJ databases">
        <title>The genome of the human body louse.</title>
        <authorList>
            <consortium name="The Human Body Louse Genome Consortium"/>
            <person name="Kirkness E."/>
            <person name="Walenz B."/>
            <person name="Hass B."/>
            <person name="Bruggner R."/>
            <person name="Strausberg R."/>
        </authorList>
    </citation>
    <scope>NUCLEOTIDE SEQUENCE</scope>
    <source>
        <strain evidence="1">USDA</strain>
    </source>
</reference>
<accession>E0W3G0</accession>
<reference evidence="2" key="3">
    <citation type="submission" date="2021-02" db="UniProtKB">
        <authorList>
            <consortium name="EnsemblMetazoa"/>
        </authorList>
    </citation>
    <scope>IDENTIFICATION</scope>
    <source>
        <strain evidence="2">USDA</strain>
    </source>
</reference>
<dbReference type="VEuPathDB" id="VectorBase:PHUM604470"/>
<dbReference type="CTD" id="8237045"/>
<dbReference type="Proteomes" id="UP000009046">
    <property type="component" value="Unassembled WGS sequence"/>
</dbReference>
<dbReference type="RefSeq" id="XP_002432904.1">
    <property type="nucleotide sequence ID" value="XM_002432859.1"/>
</dbReference>
<evidence type="ECO:0000313" key="1">
    <source>
        <dbReference type="EMBL" id="EEB20166.1"/>
    </source>
</evidence>
<gene>
    <name evidence="2" type="primary">8237045</name>
    <name evidence="1" type="ORF">Phum_PHUM604470</name>
</gene>
<evidence type="ECO:0000313" key="3">
    <source>
        <dbReference type="Proteomes" id="UP000009046"/>
    </source>
</evidence>